<evidence type="ECO:0000256" key="4">
    <source>
        <dbReference type="ARBA" id="ARBA00023136"/>
    </source>
</evidence>
<dbReference type="EMBL" id="CP039964">
    <property type="protein sequence ID" value="QCO55932.1"/>
    <property type="molecule type" value="Genomic_DNA"/>
</dbReference>
<dbReference type="GO" id="GO:0016020">
    <property type="term" value="C:membrane"/>
    <property type="evidence" value="ECO:0007669"/>
    <property type="project" value="UniProtKB-SubCell"/>
</dbReference>
<dbReference type="RefSeq" id="WP_137193721.1">
    <property type="nucleotide sequence ID" value="NZ_CP039964.1"/>
</dbReference>
<protein>
    <recommendedName>
        <fullName evidence="6">NnrU domain-containing protein</fullName>
    </recommendedName>
</protein>
<dbReference type="OrthoDB" id="5293641at2"/>
<evidence type="ECO:0000259" key="6">
    <source>
        <dbReference type="Pfam" id="PF07298"/>
    </source>
</evidence>
<evidence type="ECO:0000256" key="1">
    <source>
        <dbReference type="ARBA" id="ARBA00004141"/>
    </source>
</evidence>
<evidence type="ECO:0000313" key="8">
    <source>
        <dbReference type="Proteomes" id="UP000298631"/>
    </source>
</evidence>
<name>A0A4P8EGS1_9RHOB</name>
<keyword evidence="4 5" id="KW-0472">Membrane</keyword>
<dbReference type="InterPro" id="IPR009915">
    <property type="entry name" value="NnrU_dom"/>
</dbReference>
<dbReference type="AlphaFoldDB" id="A0A4P8EGS1"/>
<proteinExistence type="predicted"/>
<evidence type="ECO:0000256" key="5">
    <source>
        <dbReference type="SAM" id="Phobius"/>
    </source>
</evidence>
<feature type="transmembrane region" description="Helical" evidence="5">
    <location>
        <begin position="156"/>
        <end position="176"/>
    </location>
</feature>
<dbReference type="Pfam" id="PF07298">
    <property type="entry name" value="NnrU"/>
    <property type="match status" value="1"/>
</dbReference>
<feature type="transmembrane region" description="Helical" evidence="5">
    <location>
        <begin position="32"/>
        <end position="51"/>
    </location>
</feature>
<evidence type="ECO:0000313" key="7">
    <source>
        <dbReference type="EMBL" id="QCO55932.1"/>
    </source>
</evidence>
<feature type="transmembrane region" description="Helical" evidence="5">
    <location>
        <begin position="118"/>
        <end position="136"/>
    </location>
</feature>
<keyword evidence="3 5" id="KW-1133">Transmembrane helix</keyword>
<sequence length="180" mass="19779">MLLILLGLLLWSGVHFWKRIAPDHRARFGNKGKAIVAIGSVVAIVLMTIGYRAAEGTFFWGRSPMLTGINNLLMLFAFYHFAASGAKTRITKWVRNPQLTAVKIWALSHLLVNGDTPSFLLFGGLFAWALAEVIVLNRVAPPAPYHAVPVKKEITALIATVVVFSITAAIHIWLGYNPFG</sequence>
<feature type="transmembrane region" description="Helical" evidence="5">
    <location>
        <begin position="63"/>
        <end position="82"/>
    </location>
</feature>
<feature type="domain" description="NnrU" evidence="6">
    <location>
        <begin position="4"/>
        <end position="177"/>
    </location>
</feature>
<keyword evidence="8" id="KW-1185">Reference proteome</keyword>
<accession>A0A4P8EGS1</accession>
<reference evidence="7 8" key="1">
    <citation type="submission" date="2019-05" db="EMBL/GenBank/DDBJ databases">
        <title>Pseudorhodobacter turbinis sp. nov., isolated from the gut of the Korean turban shell.</title>
        <authorList>
            <person name="Jeong Y.-S."/>
            <person name="Kang W.-R."/>
            <person name="Bae J.-W."/>
        </authorList>
    </citation>
    <scope>NUCLEOTIDE SEQUENCE [LARGE SCALE GENOMIC DNA]</scope>
    <source>
        <strain evidence="7 8">S12M18</strain>
    </source>
</reference>
<evidence type="ECO:0000256" key="2">
    <source>
        <dbReference type="ARBA" id="ARBA00022692"/>
    </source>
</evidence>
<gene>
    <name evidence="7" type="ORF">EOK75_09395</name>
</gene>
<evidence type="ECO:0000256" key="3">
    <source>
        <dbReference type="ARBA" id="ARBA00022989"/>
    </source>
</evidence>
<keyword evidence="2 5" id="KW-0812">Transmembrane</keyword>
<organism evidence="7 8">
    <name type="scientific">Pseudorhodobacter turbinis</name>
    <dbReference type="NCBI Taxonomy" id="2500533"/>
    <lineage>
        <taxon>Bacteria</taxon>
        <taxon>Pseudomonadati</taxon>
        <taxon>Pseudomonadota</taxon>
        <taxon>Alphaproteobacteria</taxon>
        <taxon>Rhodobacterales</taxon>
        <taxon>Paracoccaceae</taxon>
        <taxon>Pseudorhodobacter</taxon>
    </lineage>
</organism>
<dbReference type="Proteomes" id="UP000298631">
    <property type="component" value="Chromosome"/>
</dbReference>
<comment type="subcellular location">
    <subcellularLocation>
        <location evidence="1">Membrane</location>
        <topology evidence="1">Multi-pass membrane protein</topology>
    </subcellularLocation>
</comment>
<dbReference type="KEGG" id="pseb:EOK75_09395"/>